<sequence>MKDMPGKRRSNNQAFLILSDCVSESLIRLYLQVKIATANLGETFIVYHNRADKPEKRLYGYNVYEFTDSILKDLDYQSVRDTLVPGSNHFPILKFHLDNPNYDYYWCIEDDIVFNGEWSSFFNQVTKKVEYDFISCFITRYEDRINQDWEWWSNFSKTGEEINLNNLIMSFNPIYSISNRAAKFLNQSLKDGWVGHHEVLMPTLLFLNKFKIKDFGGNGKFVPPGFKDKFYTDETHLWRPLFEAPENLLNKIYHPVKNRFKITGGFKYKISFCIEGVGILNSLKQTLIRNILDNQNYNNFEFIIVDYDSEEDIELWLKESLNEYINEGKVVHYKTEKKKIYNCSHAKNLAFKLASGDILCSIKAGEFTGENFAEQINNLFKINSNIVICSMNDNVYPNDFSGQNKSEKLCVKKDNFLKISGFDEQIDEGELESIDFINRLERIRINKIMLNDDSEVLGESMKNFTVESDYITLDKILVRYLDPYTSTVIFKYHTGIFEIGTIVNNRAFRQMDFQHSHFKQWPKYEFTLKGSNWTKGKWYLAEDDESLIFKTKTGDEFQFQLKDQFYETKLQNKLAVFYNITDLDIKKDLINFHYQLKTKQLFKNGTSKKDIYLNSAGFGKGIVFKNFNSDHPIVIN</sequence>
<gene>
    <name evidence="1" type="ORF">J2X78_002653</name>
</gene>
<dbReference type="Proteomes" id="UP001246858">
    <property type="component" value="Unassembled WGS sequence"/>
</dbReference>
<proteinExistence type="predicted"/>
<reference evidence="1" key="1">
    <citation type="submission" date="2023-07" db="EMBL/GenBank/DDBJ databases">
        <title>Sorghum-associated microbial communities from plants grown in Nebraska, USA.</title>
        <authorList>
            <person name="Schachtman D."/>
        </authorList>
    </citation>
    <scope>NUCLEOTIDE SEQUENCE</scope>
    <source>
        <strain evidence="1">2697</strain>
    </source>
</reference>
<accession>A0ACC6KY89</accession>
<evidence type="ECO:0000313" key="1">
    <source>
        <dbReference type="EMBL" id="MDR6784088.1"/>
    </source>
</evidence>
<evidence type="ECO:0000313" key="2">
    <source>
        <dbReference type="Proteomes" id="UP001246858"/>
    </source>
</evidence>
<name>A0ACC6KY89_9SPHI</name>
<comment type="caution">
    <text evidence="1">The sequence shown here is derived from an EMBL/GenBank/DDBJ whole genome shotgun (WGS) entry which is preliminary data.</text>
</comment>
<protein>
    <submittedName>
        <fullName evidence="1">Uncharacterized protein</fullName>
    </submittedName>
</protein>
<keyword evidence="2" id="KW-1185">Reference proteome</keyword>
<dbReference type="EMBL" id="JAVDTF010000002">
    <property type="protein sequence ID" value="MDR6784088.1"/>
    <property type="molecule type" value="Genomic_DNA"/>
</dbReference>
<organism evidence="1 2">
    <name type="scientific">Pedobacter africanus</name>
    <dbReference type="NCBI Taxonomy" id="151894"/>
    <lineage>
        <taxon>Bacteria</taxon>
        <taxon>Pseudomonadati</taxon>
        <taxon>Bacteroidota</taxon>
        <taxon>Sphingobacteriia</taxon>
        <taxon>Sphingobacteriales</taxon>
        <taxon>Sphingobacteriaceae</taxon>
        <taxon>Pedobacter</taxon>
    </lineage>
</organism>